<protein>
    <submittedName>
        <fullName evidence="2">Uncharacterized protein</fullName>
    </submittedName>
</protein>
<feature type="region of interest" description="Disordered" evidence="1">
    <location>
        <begin position="1"/>
        <end position="20"/>
    </location>
</feature>
<organism evidence="2 3">
    <name type="scientific">Serendipita vermifera MAFF 305830</name>
    <dbReference type="NCBI Taxonomy" id="933852"/>
    <lineage>
        <taxon>Eukaryota</taxon>
        <taxon>Fungi</taxon>
        <taxon>Dikarya</taxon>
        <taxon>Basidiomycota</taxon>
        <taxon>Agaricomycotina</taxon>
        <taxon>Agaricomycetes</taxon>
        <taxon>Sebacinales</taxon>
        <taxon>Serendipitaceae</taxon>
        <taxon>Serendipita</taxon>
    </lineage>
</organism>
<keyword evidence="3" id="KW-1185">Reference proteome</keyword>
<gene>
    <name evidence="2" type="ORF">M408DRAFT_23103</name>
</gene>
<reference evidence="2 3" key="1">
    <citation type="submission" date="2014-04" db="EMBL/GenBank/DDBJ databases">
        <authorList>
            <consortium name="DOE Joint Genome Institute"/>
            <person name="Kuo A."/>
            <person name="Zuccaro A."/>
            <person name="Kohler A."/>
            <person name="Nagy L.G."/>
            <person name="Floudas D."/>
            <person name="Copeland A."/>
            <person name="Barry K.W."/>
            <person name="Cichocki N."/>
            <person name="Veneault-Fourrey C."/>
            <person name="LaButti K."/>
            <person name="Lindquist E.A."/>
            <person name="Lipzen A."/>
            <person name="Lundell T."/>
            <person name="Morin E."/>
            <person name="Murat C."/>
            <person name="Sun H."/>
            <person name="Tunlid A."/>
            <person name="Henrissat B."/>
            <person name="Grigoriev I.V."/>
            <person name="Hibbett D.S."/>
            <person name="Martin F."/>
            <person name="Nordberg H.P."/>
            <person name="Cantor M.N."/>
            <person name="Hua S.X."/>
        </authorList>
    </citation>
    <scope>NUCLEOTIDE SEQUENCE [LARGE SCALE GENOMIC DNA]</scope>
    <source>
        <strain evidence="2 3">MAFF 305830</strain>
    </source>
</reference>
<dbReference type="AlphaFoldDB" id="A0A0C3BB35"/>
<evidence type="ECO:0000313" key="2">
    <source>
        <dbReference type="EMBL" id="KIM29334.1"/>
    </source>
</evidence>
<reference evidence="3" key="2">
    <citation type="submission" date="2015-01" db="EMBL/GenBank/DDBJ databases">
        <title>Evolutionary Origins and Diversification of the Mycorrhizal Mutualists.</title>
        <authorList>
            <consortium name="DOE Joint Genome Institute"/>
            <consortium name="Mycorrhizal Genomics Consortium"/>
            <person name="Kohler A."/>
            <person name="Kuo A."/>
            <person name="Nagy L.G."/>
            <person name="Floudas D."/>
            <person name="Copeland A."/>
            <person name="Barry K.W."/>
            <person name="Cichocki N."/>
            <person name="Veneault-Fourrey C."/>
            <person name="LaButti K."/>
            <person name="Lindquist E.A."/>
            <person name="Lipzen A."/>
            <person name="Lundell T."/>
            <person name="Morin E."/>
            <person name="Murat C."/>
            <person name="Riley R."/>
            <person name="Ohm R."/>
            <person name="Sun H."/>
            <person name="Tunlid A."/>
            <person name="Henrissat B."/>
            <person name="Grigoriev I.V."/>
            <person name="Hibbett D.S."/>
            <person name="Martin F."/>
        </authorList>
    </citation>
    <scope>NUCLEOTIDE SEQUENCE [LARGE SCALE GENOMIC DNA]</scope>
    <source>
        <strain evidence="3">MAFF 305830</strain>
    </source>
</reference>
<feature type="region of interest" description="Disordered" evidence="1">
    <location>
        <begin position="165"/>
        <end position="200"/>
    </location>
</feature>
<evidence type="ECO:0000256" key="1">
    <source>
        <dbReference type="SAM" id="MobiDB-lite"/>
    </source>
</evidence>
<accession>A0A0C3BB35</accession>
<name>A0A0C3BB35_SERVB</name>
<evidence type="ECO:0000313" key="3">
    <source>
        <dbReference type="Proteomes" id="UP000054097"/>
    </source>
</evidence>
<feature type="compositionally biased region" description="Polar residues" evidence="1">
    <location>
        <begin position="169"/>
        <end position="188"/>
    </location>
</feature>
<dbReference type="HOGENOM" id="CLU_1143130_0_0_1"/>
<proteinExistence type="predicted"/>
<dbReference type="EMBL" id="KN824289">
    <property type="protein sequence ID" value="KIM29334.1"/>
    <property type="molecule type" value="Genomic_DNA"/>
</dbReference>
<feature type="region of interest" description="Disordered" evidence="1">
    <location>
        <begin position="86"/>
        <end position="132"/>
    </location>
</feature>
<sequence>MNSNTNNNAYKRVLGAKNASDLDVVPQQNTINKLDKENVAAGDPLVSPNAKTSLLEEKRFNHTSSKYKTSSSYQYQDQVYLRLGGNASAEAGPSKPKSRKRKEFVDEYAGTPVAKRPRTSGPSAIPRSPSKGADTLESAVYLEEDTCQHVFETFLVVPCVVNSDDDTKQPINPVSNEDNGNTKTSKSNLPDIRDDSSDAPATIAANSNKGYEVLKAGDGSTFLGNFSEGVFGTIGEDLGEYRV</sequence>
<dbReference type="Proteomes" id="UP000054097">
    <property type="component" value="Unassembled WGS sequence"/>
</dbReference>